<feature type="region of interest" description="Disordered" evidence="1">
    <location>
        <begin position="23"/>
        <end position="85"/>
    </location>
</feature>
<reference evidence="3" key="2">
    <citation type="journal article" date="2013" name="Nat. Commun.">
        <title>Genome of the Chinese tree shrew.</title>
        <authorList>
            <person name="Fan Y."/>
            <person name="Huang Z.Y."/>
            <person name="Cao C.C."/>
            <person name="Chen C.S."/>
            <person name="Chen Y.X."/>
            <person name="Fan D.D."/>
            <person name="He J."/>
            <person name="Hou H.L."/>
            <person name="Hu L."/>
            <person name="Hu X.T."/>
            <person name="Jiang X.T."/>
            <person name="Lai R."/>
            <person name="Lang Y.S."/>
            <person name="Liang B."/>
            <person name="Liao S.G."/>
            <person name="Mu D."/>
            <person name="Ma Y.Y."/>
            <person name="Niu Y.Y."/>
            <person name="Sun X.Q."/>
            <person name="Xia J.Q."/>
            <person name="Xiao J."/>
            <person name="Xiong Z.Q."/>
            <person name="Xu L."/>
            <person name="Yang L."/>
            <person name="Zhang Y."/>
            <person name="Zhao W."/>
            <person name="Zhao X.D."/>
            <person name="Zheng Y.T."/>
            <person name="Zhou J.M."/>
            <person name="Zhu Y.B."/>
            <person name="Zhang G.J."/>
            <person name="Wang J."/>
            <person name="Yao Y.G."/>
        </authorList>
    </citation>
    <scope>NUCLEOTIDE SEQUENCE [LARGE SCALE GENOMIC DNA]</scope>
</reference>
<evidence type="ECO:0000313" key="3">
    <source>
        <dbReference type="Proteomes" id="UP000011518"/>
    </source>
</evidence>
<dbReference type="Proteomes" id="UP000011518">
    <property type="component" value="Unassembled WGS sequence"/>
</dbReference>
<proteinExistence type="predicted"/>
<dbReference type="eggNOG" id="ENOG502S1KM">
    <property type="taxonomic scope" value="Eukaryota"/>
</dbReference>
<reference evidence="3" key="1">
    <citation type="submission" date="2012-07" db="EMBL/GenBank/DDBJ databases">
        <title>Genome of the Chinese tree shrew, a rising model animal genetically related to primates.</title>
        <authorList>
            <person name="Zhang G."/>
            <person name="Fan Y."/>
            <person name="Yao Y."/>
            <person name="Huang Z."/>
        </authorList>
    </citation>
    <scope>NUCLEOTIDE SEQUENCE [LARGE SCALE GENOMIC DNA]</scope>
</reference>
<protein>
    <submittedName>
        <fullName evidence="2">Uncharacterized protein</fullName>
    </submittedName>
</protein>
<dbReference type="AlphaFoldDB" id="L8YI31"/>
<evidence type="ECO:0000313" key="2">
    <source>
        <dbReference type="EMBL" id="ELV14196.1"/>
    </source>
</evidence>
<sequence length="131" mass="14352">MAKDLDELLDEVESKFCRPDPLRLGRVERPKGGGGGTRRLEPGTEAKEQLRLTGGRGGRFWGHPAPGPKAVPRRRTPKKGARHLPIVPASVQLDVRLTPQKAAPTRAGVRFRLAQRFSPSWQAPGGEPRPV</sequence>
<gene>
    <name evidence="2" type="ORF">TREES_T100016354</name>
</gene>
<dbReference type="STRING" id="246437.L8YI31"/>
<name>L8YI31_TUPCH</name>
<dbReference type="EMBL" id="KB359252">
    <property type="protein sequence ID" value="ELV14196.1"/>
    <property type="molecule type" value="Genomic_DNA"/>
</dbReference>
<feature type="compositionally biased region" description="Basic residues" evidence="1">
    <location>
        <begin position="71"/>
        <end position="82"/>
    </location>
</feature>
<feature type="compositionally biased region" description="Basic and acidic residues" evidence="1">
    <location>
        <begin position="38"/>
        <end position="50"/>
    </location>
</feature>
<dbReference type="InParanoid" id="L8YI31"/>
<evidence type="ECO:0000256" key="1">
    <source>
        <dbReference type="SAM" id="MobiDB-lite"/>
    </source>
</evidence>
<keyword evidence="3" id="KW-1185">Reference proteome</keyword>
<accession>L8YI31</accession>
<organism evidence="2 3">
    <name type="scientific">Tupaia chinensis</name>
    <name type="common">Chinese tree shrew</name>
    <name type="synonym">Tupaia belangeri chinensis</name>
    <dbReference type="NCBI Taxonomy" id="246437"/>
    <lineage>
        <taxon>Eukaryota</taxon>
        <taxon>Metazoa</taxon>
        <taxon>Chordata</taxon>
        <taxon>Craniata</taxon>
        <taxon>Vertebrata</taxon>
        <taxon>Euteleostomi</taxon>
        <taxon>Mammalia</taxon>
        <taxon>Eutheria</taxon>
        <taxon>Euarchontoglires</taxon>
        <taxon>Scandentia</taxon>
        <taxon>Tupaiidae</taxon>
        <taxon>Tupaia</taxon>
    </lineage>
</organism>